<organism evidence="2 3">
    <name type="scientific">Georgenia halophila</name>
    <dbReference type="NCBI Taxonomy" id="620889"/>
    <lineage>
        <taxon>Bacteria</taxon>
        <taxon>Bacillati</taxon>
        <taxon>Actinomycetota</taxon>
        <taxon>Actinomycetes</taxon>
        <taxon>Micrococcales</taxon>
        <taxon>Bogoriellaceae</taxon>
        <taxon>Georgenia</taxon>
    </lineage>
</organism>
<evidence type="ECO:0000313" key="2">
    <source>
        <dbReference type="EMBL" id="GAA4426722.1"/>
    </source>
</evidence>
<feature type="domain" description="SIS" evidence="1">
    <location>
        <begin position="35"/>
        <end position="194"/>
    </location>
</feature>
<dbReference type="EMBL" id="BAABGN010000011">
    <property type="protein sequence ID" value="GAA4426722.1"/>
    <property type="molecule type" value="Genomic_DNA"/>
</dbReference>
<dbReference type="CDD" id="cd05006">
    <property type="entry name" value="SIS_GmhA"/>
    <property type="match status" value="1"/>
</dbReference>
<evidence type="ECO:0000313" key="3">
    <source>
        <dbReference type="Proteomes" id="UP001500622"/>
    </source>
</evidence>
<dbReference type="InterPro" id="IPR046348">
    <property type="entry name" value="SIS_dom_sf"/>
</dbReference>
<dbReference type="InterPro" id="IPR050099">
    <property type="entry name" value="SIS_GmhA/DiaA_subfam"/>
</dbReference>
<reference evidence="3" key="1">
    <citation type="journal article" date="2019" name="Int. J. Syst. Evol. Microbiol.">
        <title>The Global Catalogue of Microorganisms (GCM) 10K type strain sequencing project: providing services to taxonomists for standard genome sequencing and annotation.</title>
        <authorList>
            <consortium name="The Broad Institute Genomics Platform"/>
            <consortium name="The Broad Institute Genome Sequencing Center for Infectious Disease"/>
            <person name="Wu L."/>
            <person name="Ma J."/>
        </authorList>
    </citation>
    <scope>NUCLEOTIDE SEQUENCE [LARGE SCALE GENOMIC DNA]</scope>
    <source>
        <strain evidence="3">JCM 17810</strain>
    </source>
</reference>
<accession>A0ABP8LCN6</accession>
<gene>
    <name evidence="2" type="ORF">GCM10023169_25820</name>
</gene>
<dbReference type="PANTHER" id="PTHR30390:SF6">
    <property type="entry name" value="DNAA INITIATOR-ASSOCIATING PROTEIN DIAA"/>
    <property type="match status" value="1"/>
</dbReference>
<dbReference type="Proteomes" id="UP001500622">
    <property type="component" value="Unassembled WGS sequence"/>
</dbReference>
<dbReference type="PANTHER" id="PTHR30390">
    <property type="entry name" value="SEDOHEPTULOSE 7-PHOSPHATE ISOMERASE / DNAA INITIATOR-ASSOCIATING FACTOR FOR REPLICATION INITIATION"/>
    <property type="match status" value="1"/>
</dbReference>
<name>A0ABP8LCN6_9MICO</name>
<dbReference type="SUPFAM" id="SSF53697">
    <property type="entry name" value="SIS domain"/>
    <property type="match status" value="1"/>
</dbReference>
<dbReference type="InterPro" id="IPR001347">
    <property type="entry name" value="SIS_dom"/>
</dbReference>
<sequence length="223" mass="23532">MTALTWLDDHRRELQGGLDALRGDAGTVSRWARLLADRLVAGGRLLTVGNGGSAAEAQHLTSELVGRFLTERRPFSAICLSAETSSLTAIVNDYGPDEMFARQVEGHGRRDDVLMLLSTSGSSANVLRAAERGHELGLHVWAMTGPAPNPLQAASHDSLCVQAPSTAAVQEVHLVAIHALCAAVDAELASLDGLVRRTTTKVAVPEAALPQTTKAATNGRWSA</sequence>
<keyword evidence="3" id="KW-1185">Reference proteome</keyword>
<dbReference type="Pfam" id="PF13580">
    <property type="entry name" value="SIS_2"/>
    <property type="match status" value="1"/>
</dbReference>
<evidence type="ECO:0000259" key="1">
    <source>
        <dbReference type="PROSITE" id="PS51464"/>
    </source>
</evidence>
<comment type="caution">
    <text evidence="2">The sequence shown here is derived from an EMBL/GenBank/DDBJ whole genome shotgun (WGS) entry which is preliminary data.</text>
</comment>
<proteinExistence type="predicted"/>
<dbReference type="RefSeq" id="WP_345216671.1">
    <property type="nucleotide sequence ID" value="NZ_BAABGN010000011.1"/>
</dbReference>
<dbReference type="Gene3D" id="3.40.50.10490">
    <property type="entry name" value="Glucose-6-phosphate isomerase like protein, domain 1"/>
    <property type="match status" value="1"/>
</dbReference>
<protein>
    <submittedName>
        <fullName evidence="2">SIS domain-containing protein</fullName>
    </submittedName>
</protein>
<dbReference type="InterPro" id="IPR035461">
    <property type="entry name" value="GmhA/DiaA"/>
</dbReference>
<dbReference type="PROSITE" id="PS51464">
    <property type="entry name" value="SIS"/>
    <property type="match status" value="1"/>
</dbReference>